<gene>
    <name evidence="2" type="ORF">CKY28_18075</name>
</gene>
<organism evidence="2 3">
    <name type="scientific">Sphingomonas lenta</name>
    <dbReference type="NCBI Taxonomy" id="1141887"/>
    <lineage>
        <taxon>Bacteria</taxon>
        <taxon>Pseudomonadati</taxon>
        <taxon>Pseudomonadota</taxon>
        <taxon>Alphaproteobacteria</taxon>
        <taxon>Sphingomonadales</taxon>
        <taxon>Sphingomonadaceae</taxon>
        <taxon>Sphingomonas</taxon>
    </lineage>
</organism>
<dbReference type="Pfam" id="PF01527">
    <property type="entry name" value="HTH_Tnp_1"/>
    <property type="match status" value="1"/>
</dbReference>
<dbReference type="GO" id="GO:0043565">
    <property type="term" value="F:sequence-specific DNA binding"/>
    <property type="evidence" value="ECO:0007669"/>
    <property type="project" value="InterPro"/>
</dbReference>
<feature type="compositionally biased region" description="Pro residues" evidence="1">
    <location>
        <begin position="96"/>
        <end position="106"/>
    </location>
</feature>
<feature type="compositionally biased region" description="Basic and acidic residues" evidence="1">
    <location>
        <begin position="113"/>
        <end position="126"/>
    </location>
</feature>
<dbReference type="OrthoDB" id="7476756at2"/>
<dbReference type="GO" id="GO:0006313">
    <property type="term" value="P:DNA transposition"/>
    <property type="evidence" value="ECO:0007669"/>
    <property type="project" value="InterPro"/>
</dbReference>
<dbReference type="InterPro" id="IPR010921">
    <property type="entry name" value="Trp_repressor/repl_initiator"/>
</dbReference>
<dbReference type="NCBIfam" id="NF047595">
    <property type="entry name" value="IS66_ISRel24_TnpA"/>
    <property type="match status" value="1"/>
</dbReference>
<evidence type="ECO:0000313" key="2">
    <source>
        <dbReference type="EMBL" id="PAX06311.1"/>
    </source>
</evidence>
<evidence type="ECO:0000256" key="1">
    <source>
        <dbReference type="SAM" id="MobiDB-lite"/>
    </source>
</evidence>
<dbReference type="InterPro" id="IPR002514">
    <property type="entry name" value="Transposase_8"/>
</dbReference>
<dbReference type="SUPFAM" id="SSF48295">
    <property type="entry name" value="TrpR-like"/>
    <property type="match status" value="1"/>
</dbReference>
<evidence type="ECO:0008006" key="4">
    <source>
        <dbReference type="Google" id="ProtNLM"/>
    </source>
</evidence>
<dbReference type="AlphaFoldDB" id="A0A2A2SBA9"/>
<accession>A0A2A2SBA9</accession>
<protein>
    <recommendedName>
        <fullName evidence="4">Transposase</fullName>
    </recommendedName>
</protein>
<reference evidence="3" key="1">
    <citation type="submission" date="2017-09" db="EMBL/GenBank/DDBJ databases">
        <authorList>
            <person name="Feng G."/>
            <person name="Zhu H."/>
        </authorList>
    </citation>
    <scope>NUCLEOTIDE SEQUENCE [LARGE SCALE GENOMIC DNA]</scope>
    <source>
        <strain evidence="3">1PNM-20</strain>
    </source>
</reference>
<dbReference type="RefSeq" id="WP_095999793.1">
    <property type="nucleotide sequence ID" value="NZ_NSLI01000009.1"/>
</dbReference>
<comment type="caution">
    <text evidence="2">The sequence shown here is derived from an EMBL/GenBank/DDBJ whole genome shotgun (WGS) entry which is preliminary data.</text>
</comment>
<name>A0A2A2SBA9_9SPHN</name>
<feature type="region of interest" description="Disordered" evidence="1">
    <location>
        <begin position="86"/>
        <end position="134"/>
    </location>
</feature>
<keyword evidence="3" id="KW-1185">Reference proteome</keyword>
<sequence length="161" mass="17662">MSRVEIIARTERRRSYTDEQRAEVLAEAARPGAVVAQVARRYGIAESLIYDWRKRRRCAEPTAGEPLRIVPYGMVAELPSTIIETSSAKSAHILEPEPPSRAPAPHRPGSEAAGDRPDAARPEPERGGIQVDLPSGVRLTVDAQVSEKALARVFRALRHAP</sequence>
<dbReference type="GO" id="GO:0004803">
    <property type="term" value="F:transposase activity"/>
    <property type="evidence" value="ECO:0007669"/>
    <property type="project" value="InterPro"/>
</dbReference>
<evidence type="ECO:0000313" key="3">
    <source>
        <dbReference type="Proteomes" id="UP000218151"/>
    </source>
</evidence>
<dbReference type="Proteomes" id="UP000218151">
    <property type="component" value="Unassembled WGS sequence"/>
</dbReference>
<dbReference type="EMBL" id="NSLI01000009">
    <property type="protein sequence ID" value="PAX06311.1"/>
    <property type="molecule type" value="Genomic_DNA"/>
</dbReference>
<proteinExistence type="predicted"/>